<dbReference type="AlphaFoldDB" id="A0A4R6JQR3"/>
<gene>
    <name evidence="2" type="ORF">C8E87_1990</name>
</gene>
<dbReference type="RefSeq" id="WP_133872835.1">
    <property type="nucleotide sequence ID" value="NZ_BOMD01000022.1"/>
</dbReference>
<accession>A0A4R6JQR3</accession>
<feature type="transmembrane region" description="Helical" evidence="1">
    <location>
        <begin position="83"/>
        <end position="104"/>
    </location>
</feature>
<sequence>MGFVDAALSFPTVLLTPLLVVVIGFWIVVIVGGADPDAGSEAGDGGPLDFAGLGGVPAPITLSLLVAFAWFASLAGGEFHGPIPLWAVLLAAVAVAWVLTRILVIPLRKMLPDGPDASRADFVGLTCVIRTGRVTDTFGQAEVHAPDGSSAIVQVRQAGHDDLRAGSEALLYDFDPDGEFFWVVPTDIATRGH</sequence>
<keyword evidence="1" id="KW-0812">Transmembrane</keyword>
<protein>
    <recommendedName>
        <fullName evidence="4">DUF1449 family protein</fullName>
    </recommendedName>
</protein>
<feature type="transmembrane region" description="Helical" evidence="1">
    <location>
        <begin position="6"/>
        <end position="29"/>
    </location>
</feature>
<reference evidence="2 3" key="1">
    <citation type="submission" date="2019-03" db="EMBL/GenBank/DDBJ databases">
        <title>Sequencing the genomes of 1000 actinobacteria strains.</title>
        <authorList>
            <person name="Klenk H.-P."/>
        </authorList>
    </citation>
    <scope>NUCLEOTIDE SEQUENCE [LARGE SCALE GENOMIC DNA]</scope>
    <source>
        <strain evidence="2 3">DSM 43805</strain>
    </source>
</reference>
<keyword evidence="3" id="KW-1185">Reference proteome</keyword>
<keyword evidence="1" id="KW-1133">Transmembrane helix</keyword>
<dbReference type="OrthoDB" id="3388214at2"/>
<evidence type="ECO:0000256" key="1">
    <source>
        <dbReference type="SAM" id="Phobius"/>
    </source>
</evidence>
<evidence type="ECO:0000313" key="3">
    <source>
        <dbReference type="Proteomes" id="UP000294901"/>
    </source>
</evidence>
<feature type="transmembrane region" description="Helical" evidence="1">
    <location>
        <begin position="50"/>
        <end position="71"/>
    </location>
</feature>
<proteinExistence type="predicted"/>
<keyword evidence="1" id="KW-0472">Membrane</keyword>
<evidence type="ECO:0008006" key="4">
    <source>
        <dbReference type="Google" id="ProtNLM"/>
    </source>
</evidence>
<evidence type="ECO:0000313" key="2">
    <source>
        <dbReference type="EMBL" id="TDO38337.1"/>
    </source>
</evidence>
<name>A0A4R6JQR3_9ACTN</name>
<dbReference type="EMBL" id="SNWR01000001">
    <property type="protein sequence ID" value="TDO38337.1"/>
    <property type="molecule type" value="Genomic_DNA"/>
</dbReference>
<dbReference type="Proteomes" id="UP000294901">
    <property type="component" value="Unassembled WGS sequence"/>
</dbReference>
<comment type="caution">
    <text evidence="2">The sequence shown here is derived from an EMBL/GenBank/DDBJ whole genome shotgun (WGS) entry which is preliminary data.</text>
</comment>
<organism evidence="2 3">
    <name type="scientific">Paractinoplanes brasiliensis</name>
    <dbReference type="NCBI Taxonomy" id="52695"/>
    <lineage>
        <taxon>Bacteria</taxon>
        <taxon>Bacillati</taxon>
        <taxon>Actinomycetota</taxon>
        <taxon>Actinomycetes</taxon>
        <taxon>Micromonosporales</taxon>
        <taxon>Micromonosporaceae</taxon>
        <taxon>Paractinoplanes</taxon>
    </lineage>
</organism>